<organism evidence="1 2">
    <name type="scientific">Popillia japonica</name>
    <name type="common">Japanese beetle</name>
    <dbReference type="NCBI Taxonomy" id="7064"/>
    <lineage>
        <taxon>Eukaryota</taxon>
        <taxon>Metazoa</taxon>
        <taxon>Ecdysozoa</taxon>
        <taxon>Arthropoda</taxon>
        <taxon>Hexapoda</taxon>
        <taxon>Insecta</taxon>
        <taxon>Pterygota</taxon>
        <taxon>Neoptera</taxon>
        <taxon>Endopterygota</taxon>
        <taxon>Coleoptera</taxon>
        <taxon>Polyphaga</taxon>
        <taxon>Scarabaeiformia</taxon>
        <taxon>Scarabaeidae</taxon>
        <taxon>Rutelinae</taxon>
        <taxon>Popillia</taxon>
    </lineage>
</organism>
<dbReference type="Gene3D" id="1.10.510.10">
    <property type="entry name" value="Transferase(Phosphotransferase) domain 1"/>
    <property type="match status" value="1"/>
</dbReference>
<gene>
    <name evidence="1" type="ORF">QE152_g10731</name>
</gene>
<dbReference type="SUPFAM" id="SSF56112">
    <property type="entry name" value="Protein kinase-like (PK-like)"/>
    <property type="match status" value="1"/>
</dbReference>
<comment type="caution">
    <text evidence="1">The sequence shown here is derived from an EMBL/GenBank/DDBJ whole genome shotgun (WGS) entry which is preliminary data.</text>
</comment>
<protein>
    <recommendedName>
        <fullName evidence="3">Slowpoke-binding protein</fullName>
    </recommendedName>
</protein>
<name>A0AAW1LQ38_POPJA</name>
<accession>A0AAW1LQ38</accession>
<dbReference type="Proteomes" id="UP001458880">
    <property type="component" value="Unassembled WGS sequence"/>
</dbReference>
<evidence type="ECO:0000313" key="1">
    <source>
        <dbReference type="EMBL" id="KAK9737396.1"/>
    </source>
</evidence>
<evidence type="ECO:0000313" key="2">
    <source>
        <dbReference type="Proteomes" id="UP001458880"/>
    </source>
</evidence>
<dbReference type="EMBL" id="JASPKY010000100">
    <property type="protein sequence ID" value="KAK9737396.1"/>
    <property type="molecule type" value="Genomic_DNA"/>
</dbReference>
<reference evidence="1 2" key="1">
    <citation type="journal article" date="2024" name="BMC Genomics">
        <title>De novo assembly and annotation of Popillia japonica's genome with initial clues to its potential as an invasive pest.</title>
        <authorList>
            <person name="Cucini C."/>
            <person name="Boschi S."/>
            <person name="Funari R."/>
            <person name="Cardaioli E."/>
            <person name="Iannotti N."/>
            <person name="Marturano G."/>
            <person name="Paoli F."/>
            <person name="Bruttini M."/>
            <person name="Carapelli A."/>
            <person name="Frati F."/>
            <person name="Nardi F."/>
        </authorList>
    </citation>
    <scope>NUCLEOTIDE SEQUENCE [LARGE SCALE GENOMIC DNA]</scope>
    <source>
        <strain evidence="1">DMR45628</strain>
    </source>
</reference>
<proteinExistence type="predicted"/>
<sequence>MFNLYQSINKRDENEKELNVIGHINLPAKMFNLYQSINKRDENEKELNVIGHDRFCQERPSRSSIRRRKKITRRTRSVAEFSQLDAAQKRTAFSAMRSRSSEQGLLTGLLPHQKSAESLTKFFTKRSNSPKHEYSALRVDGGPEKTKYERELRDGVFASCSQYLANSNRYELRTHLGNIGSRTDKHWFVVQDKNLGAERLLALVPLPTACPIQPSTLTRDTVLSLFRSLQHPYIHPVLDIEFWDTGAALVSPLNPSGSLRDIIYGCTWHEEYDRKYTTKGEGLPLRQVQCLGRQILEALLFLRNRHFPSFHHLNSGNVIIQNGVARLAGLENPLFGLAPRTPSAPETLAFGYLLHEMTVGYELPAPPSAVHLEVELERVPRVASVLELIFQGPRLPTIEEILCCDLFRGVELRELRGASGAQSFTTPSDVLELLDIVRYAVVPSPIRRNDIVLVMERRKLEDIIEEDDGFEECESVSIELSNIR</sequence>
<dbReference type="AlphaFoldDB" id="A0AAW1LQ38"/>
<evidence type="ECO:0008006" key="3">
    <source>
        <dbReference type="Google" id="ProtNLM"/>
    </source>
</evidence>
<keyword evidence="2" id="KW-1185">Reference proteome</keyword>
<dbReference type="InterPro" id="IPR011009">
    <property type="entry name" value="Kinase-like_dom_sf"/>
</dbReference>